<dbReference type="PANTHER" id="PTHR13389:SF0">
    <property type="entry name" value="PUMILIO HOMOLOG 3"/>
    <property type="match status" value="1"/>
</dbReference>
<evidence type="ECO:0000313" key="4">
    <source>
        <dbReference type="EMBL" id="GFZ11437.1"/>
    </source>
</evidence>
<evidence type="ECO:0000259" key="3">
    <source>
        <dbReference type="Pfam" id="PF08144"/>
    </source>
</evidence>
<feature type="domain" description="CPL" evidence="3">
    <location>
        <begin position="165"/>
        <end position="270"/>
    </location>
</feature>
<reference evidence="4 5" key="1">
    <citation type="submission" date="2019-07" db="EMBL/GenBank/DDBJ databases">
        <title>De Novo Assembly of kiwifruit Actinidia rufa.</title>
        <authorList>
            <person name="Sugita-Konishi S."/>
            <person name="Sato K."/>
            <person name="Mori E."/>
            <person name="Abe Y."/>
            <person name="Kisaki G."/>
            <person name="Hamano K."/>
            <person name="Suezawa K."/>
            <person name="Otani M."/>
            <person name="Fukuda T."/>
            <person name="Manabe T."/>
            <person name="Gomi K."/>
            <person name="Tabuchi M."/>
            <person name="Akimitsu K."/>
            <person name="Kataoka I."/>
        </authorList>
    </citation>
    <scope>NUCLEOTIDE SEQUENCE [LARGE SCALE GENOMIC DNA]</scope>
    <source>
        <strain evidence="5">cv. Fuchu</strain>
    </source>
</reference>
<accession>A0A7J0GKU3</accession>
<evidence type="ECO:0000256" key="2">
    <source>
        <dbReference type="SAM" id="MobiDB-lite"/>
    </source>
</evidence>
<dbReference type="OrthoDB" id="497380at2759"/>
<dbReference type="AlphaFoldDB" id="A0A7J0GKU3"/>
<dbReference type="Pfam" id="PF08144">
    <property type="entry name" value="CPL"/>
    <property type="match status" value="1"/>
</dbReference>
<keyword evidence="5" id="KW-1185">Reference proteome</keyword>
<dbReference type="InterPro" id="IPR012959">
    <property type="entry name" value="CPL_dom"/>
</dbReference>
<dbReference type="GO" id="GO:0005730">
    <property type="term" value="C:nucleolus"/>
    <property type="evidence" value="ECO:0007669"/>
    <property type="project" value="TreeGrafter"/>
</dbReference>
<name>A0A7J0GKU3_9ERIC</name>
<feature type="compositionally biased region" description="Acidic residues" evidence="2">
    <location>
        <begin position="146"/>
        <end position="160"/>
    </location>
</feature>
<dbReference type="SUPFAM" id="SSF48371">
    <property type="entry name" value="ARM repeat"/>
    <property type="match status" value="1"/>
</dbReference>
<dbReference type="Gene3D" id="1.25.10.10">
    <property type="entry name" value="Leucine-rich Repeat Variant"/>
    <property type="match status" value="1"/>
</dbReference>
<sequence length="341" mass="37322">MSSVFQPILEKGIVDHSILHKALMEYFSIADQSSAADIIQQLSGPLLVRMVDSREGSRIAMLCVKHGSAKERKKIIKGMKGYVGKIAHDQCGSMVLVCILSIVDDTKLVAKAVIRELQTILKDLVLDKGDAEENSDLDKQKKSSEVGEDDEDNSDTENVESENLNSVEGGKKDPFLRRQELLVNSGLAESLIDTCIESAGELLTSNFGKEVLYEVATGGADGILHPTLDAKLDALHETIATLVAQPKSEGPEEEHLFENFHSSRTIRRLVLDCPTFASILWKKALKGKCKMWAQGHSSRVVCAFSESSDSTVRDLAREELQPLIDGGILKLPENKPLAKAV</sequence>
<dbReference type="EMBL" id="BJWL01000022">
    <property type="protein sequence ID" value="GFZ11437.1"/>
    <property type="molecule type" value="Genomic_DNA"/>
</dbReference>
<protein>
    <submittedName>
        <fullName evidence="4">Pumilio 24</fullName>
    </submittedName>
</protein>
<feature type="region of interest" description="Disordered" evidence="2">
    <location>
        <begin position="133"/>
        <end position="171"/>
    </location>
</feature>
<feature type="compositionally biased region" description="Basic and acidic residues" evidence="2">
    <location>
        <begin position="133"/>
        <end position="145"/>
    </location>
</feature>
<keyword evidence="1" id="KW-0694">RNA-binding</keyword>
<dbReference type="Proteomes" id="UP000585474">
    <property type="component" value="Unassembled WGS sequence"/>
</dbReference>
<organism evidence="4 5">
    <name type="scientific">Actinidia rufa</name>
    <dbReference type="NCBI Taxonomy" id="165716"/>
    <lineage>
        <taxon>Eukaryota</taxon>
        <taxon>Viridiplantae</taxon>
        <taxon>Streptophyta</taxon>
        <taxon>Embryophyta</taxon>
        <taxon>Tracheophyta</taxon>
        <taxon>Spermatophyta</taxon>
        <taxon>Magnoliopsida</taxon>
        <taxon>eudicotyledons</taxon>
        <taxon>Gunneridae</taxon>
        <taxon>Pentapetalae</taxon>
        <taxon>asterids</taxon>
        <taxon>Ericales</taxon>
        <taxon>Actinidiaceae</taxon>
        <taxon>Actinidia</taxon>
    </lineage>
</organism>
<evidence type="ECO:0000256" key="1">
    <source>
        <dbReference type="ARBA" id="ARBA00022884"/>
    </source>
</evidence>
<comment type="caution">
    <text evidence="4">The sequence shown here is derived from an EMBL/GenBank/DDBJ whole genome shotgun (WGS) entry which is preliminary data.</text>
</comment>
<proteinExistence type="predicted"/>
<dbReference type="InterPro" id="IPR016024">
    <property type="entry name" value="ARM-type_fold"/>
</dbReference>
<dbReference type="InterPro" id="IPR040059">
    <property type="entry name" value="PUM3"/>
</dbReference>
<dbReference type="GO" id="GO:0003729">
    <property type="term" value="F:mRNA binding"/>
    <property type="evidence" value="ECO:0007669"/>
    <property type="project" value="TreeGrafter"/>
</dbReference>
<evidence type="ECO:0000313" key="5">
    <source>
        <dbReference type="Proteomes" id="UP000585474"/>
    </source>
</evidence>
<dbReference type="PANTHER" id="PTHR13389">
    <property type="entry name" value="PUMILIO HOMOLOG 3"/>
    <property type="match status" value="1"/>
</dbReference>
<gene>
    <name evidence="4" type="ORF">Acr_22g0008350</name>
</gene>
<dbReference type="InterPro" id="IPR011989">
    <property type="entry name" value="ARM-like"/>
</dbReference>
<dbReference type="GO" id="GO:0006417">
    <property type="term" value="P:regulation of translation"/>
    <property type="evidence" value="ECO:0007669"/>
    <property type="project" value="TreeGrafter"/>
</dbReference>